<dbReference type="Pfam" id="PF01016">
    <property type="entry name" value="Ribosomal_L27"/>
    <property type="match status" value="1"/>
</dbReference>
<comment type="similarity">
    <text evidence="1">Belongs to the bacterial ribosomal protein bL27 family.</text>
</comment>
<dbReference type="PANTHER" id="PTHR15893:SF0">
    <property type="entry name" value="LARGE RIBOSOMAL SUBUNIT PROTEIN BL27M"/>
    <property type="match status" value="1"/>
</dbReference>
<evidence type="ECO:0000256" key="3">
    <source>
        <dbReference type="ARBA" id="ARBA00023274"/>
    </source>
</evidence>
<keyword evidence="6" id="KW-1185">Reference proteome</keyword>
<dbReference type="SUPFAM" id="SSF110324">
    <property type="entry name" value="Ribosomal L27 protein-like"/>
    <property type="match status" value="1"/>
</dbReference>
<gene>
    <name evidence="5" type="ORF">BESB_082770</name>
</gene>
<dbReference type="OrthoDB" id="1867012at2759"/>
<organism evidence="5 6">
    <name type="scientific">Besnoitia besnoiti</name>
    <name type="common">Apicomplexan protozoan</name>
    <dbReference type="NCBI Taxonomy" id="94643"/>
    <lineage>
        <taxon>Eukaryota</taxon>
        <taxon>Sar</taxon>
        <taxon>Alveolata</taxon>
        <taxon>Apicomplexa</taxon>
        <taxon>Conoidasida</taxon>
        <taxon>Coccidia</taxon>
        <taxon>Eucoccidiorida</taxon>
        <taxon>Eimeriorina</taxon>
        <taxon>Sarcocystidae</taxon>
        <taxon>Besnoitia</taxon>
    </lineage>
</organism>
<proteinExistence type="inferred from homology"/>
<dbReference type="Gene3D" id="2.40.50.100">
    <property type="match status" value="1"/>
</dbReference>
<dbReference type="STRING" id="94643.A0A2A9M3L5"/>
<evidence type="ECO:0000256" key="1">
    <source>
        <dbReference type="ARBA" id="ARBA00010797"/>
    </source>
</evidence>
<feature type="region of interest" description="Disordered" evidence="4">
    <location>
        <begin position="363"/>
        <end position="384"/>
    </location>
</feature>
<sequence length="396" mass="43008">MRDIAPFLTAYAFLLSIPANVCFPAAASRLHVSRPECGAHTAEFPSFVSRHGRKRGCTSAVSSCLQSRRSKPALSELRLNPPTCRVRWEAAPAASHQPPCWLFPAATALPSLSFAAPLYTPTSSPPQLTPGLLYPANDAGRSAASLRALNGGTGGHAAGPQHRVLRSFRGHRTLAPSFPAPWLLPVGPYSPPAETTSLWATKKGGGSTKNGRDSHPKYLGVKKFGGEFVLAGHIVVRQRGTRYKAGDGVRLCRDDSLTAIRSGYVDFMPVYKFENHFRKRRWLKRHRRRIHAGFLVSVLDSKEESRGYQKREQLVLLRTLASSWINGAAFNPSVPSHHHALAPGDSDEATVSDQVPEAMMCGPELGPGEERHSSNVSNESVTSALTTGLREGVAWI</sequence>
<evidence type="ECO:0000313" key="5">
    <source>
        <dbReference type="EMBL" id="PFH33078.1"/>
    </source>
</evidence>
<dbReference type="GO" id="GO:0005840">
    <property type="term" value="C:ribosome"/>
    <property type="evidence" value="ECO:0007669"/>
    <property type="project" value="UniProtKB-KW"/>
</dbReference>
<dbReference type="Proteomes" id="UP000224006">
    <property type="component" value="Chromosome VIII"/>
</dbReference>
<feature type="compositionally biased region" description="Polar residues" evidence="4">
    <location>
        <begin position="374"/>
        <end position="384"/>
    </location>
</feature>
<name>A0A2A9M3L5_BESBE</name>
<dbReference type="GO" id="GO:1990904">
    <property type="term" value="C:ribonucleoprotein complex"/>
    <property type="evidence" value="ECO:0007669"/>
    <property type="project" value="UniProtKB-KW"/>
</dbReference>
<protein>
    <submittedName>
        <fullName evidence="5">Ribosomal protein RPL27</fullName>
    </submittedName>
</protein>
<dbReference type="PROSITE" id="PS00831">
    <property type="entry name" value="RIBOSOMAL_L27"/>
    <property type="match status" value="1"/>
</dbReference>
<dbReference type="RefSeq" id="XP_029217087.1">
    <property type="nucleotide sequence ID" value="XM_029366627.1"/>
</dbReference>
<accession>A0A2A9M3L5</accession>
<dbReference type="InterPro" id="IPR001684">
    <property type="entry name" value="Ribosomal_bL27"/>
</dbReference>
<evidence type="ECO:0000256" key="2">
    <source>
        <dbReference type="ARBA" id="ARBA00022980"/>
    </source>
</evidence>
<dbReference type="PRINTS" id="PR00063">
    <property type="entry name" value="RIBOSOMALL27"/>
</dbReference>
<dbReference type="GO" id="GO:0003735">
    <property type="term" value="F:structural constituent of ribosome"/>
    <property type="evidence" value="ECO:0007669"/>
    <property type="project" value="InterPro"/>
</dbReference>
<dbReference type="GO" id="GO:0006412">
    <property type="term" value="P:translation"/>
    <property type="evidence" value="ECO:0007669"/>
    <property type="project" value="InterPro"/>
</dbReference>
<dbReference type="InterPro" id="IPR018261">
    <property type="entry name" value="Ribosomal_bL27_CS"/>
</dbReference>
<keyword evidence="2 5" id="KW-0689">Ribosomal protein</keyword>
<keyword evidence="3" id="KW-0687">Ribonucleoprotein</keyword>
<dbReference type="AlphaFoldDB" id="A0A2A9M3L5"/>
<dbReference type="GeneID" id="40313203"/>
<evidence type="ECO:0000256" key="4">
    <source>
        <dbReference type="SAM" id="MobiDB-lite"/>
    </source>
</evidence>
<reference evidence="5 6" key="1">
    <citation type="submission" date="2017-09" db="EMBL/GenBank/DDBJ databases">
        <title>Genome sequencing of Besnoitia besnoiti strain Bb-Ger1.</title>
        <authorList>
            <person name="Schares G."/>
            <person name="Venepally P."/>
            <person name="Lorenzi H.A."/>
        </authorList>
    </citation>
    <scope>NUCLEOTIDE SEQUENCE [LARGE SCALE GENOMIC DNA]</scope>
    <source>
        <strain evidence="5 6">Bb-Ger1</strain>
    </source>
</reference>
<dbReference type="PANTHER" id="PTHR15893">
    <property type="entry name" value="RIBOSOMAL PROTEIN L27"/>
    <property type="match status" value="1"/>
</dbReference>
<dbReference type="KEGG" id="bbes:BESB_082770"/>
<evidence type="ECO:0000313" key="6">
    <source>
        <dbReference type="Proteomes" id="UP000224006"/>
    </source>
</evidence>
<comment type="caution">
    <text evidence="5">The sequence shown here is derived from an EMBL/GenBank/DDBJ whole genome shotgun (WGS) entry which is preliminary data.</text>
</comment>
<dbReference type="EMBL" id="NWUJ01000009">
    <property type="protein sequence ID" value="PFH33078.1"/>
    <property type="molecule type" value="Genomic_DNA"/>
</dbReference>
<dbReference type="VEuPathDB" id="ToxoDB:BESB_082770"/>